<accession>A0A8X6K1J6</accession>
<proteinExistence type="predicted"/>
<reference evidence="1" key="1">
    <citation type="submission" date="2020-08" db="EMBL/GenBank/DDBJ databases">
        <title>Multicomponent nature underlies the extraordinary mechanical properties of spider dragline silk.</title>
        <authorList>
            <person name="Kono N."/>
            <person name="Nakamura H."/>
            <person name="Mori M."/>
            <person name="Yoshida Y."/>
            <person name="Ohtoshi R."/>
            <person name="Malay A.D."/>
            <person name="Moran D.A.P."/>
            <person name="Tomita M."/>
            <person name="Numata K."/>
            <person name="Arakawa K."/>
        </authorList>
    </citation>
    <scope>NUCLEOTIDE SEQUENCE</scope>
</reference>
<sequence length="37" mass="4247">MHRGCENDNSLQEDGVEAKNLKKDFISPFKNAARRKV</sequence>
<dbReference type="AlphaFoldDB" id="A0A8X6K1J6"/>
<dbReference type="EMBL" id="BMAW01092449">
    <property type="protein sequence ID" value="GFS54921.1"/>
    <property type="molecule type" value="Genomic_DNA"/>
</dbReference>
<evidence type="ECO:0000313" key="2">
    <source>
        <dbReference type="Proteomes" id="UP000887013"/>
    </source>
</evidence>
<gene>
    <name evidence="1" type="ORF">NPIL_275331</name>
</gene>
<comment type="caution">
    <text evidence="1">The sequence shown here is derived from an EMBL/GenBank/DDBJ whole genome shotgun (WGS) entry which is preliminary data.</text>
</comment>
<organism evidence="1 2">
    <name type="scientific">Nephila pilipes</name>
    <name type="common">Giant wood spider</name>
    <name type="synonym">Nephila maculata</name>
    <dbReference type="NCBI Taxonomy" id="299642"/>
    <lineage>
        <taxon>Eukaryota</taxon>
        <taxon>Metazoa</taxon>
        <taxon>Ecdysozoa</taxon>
        <taxon>Arthropoda</taxon>
        <taxon>Chelicerata</taxon>
        <taxon>Arachnida</taxon>
        <taxon>Araneae</taxon>
        <taxon>Araneomorphae</taxon>
        <taxon>Entelegynae</taxon>
        <taxon>Araneoidea</taxon>
        <taxon>Nephilidae</taxon>
        <taxon>Nephila</taxon>
    </lineage>
</organism>
<evidence type="ECO:0000313" key="1">
    <source>
        <dbReference type="EMBL" id="GFS54921.1"/>
    </source>
</evidence>
<keyword evidence="2" id="KW-1185">Reference proteome</keyword>
<protein>
    <submittedName>
        <fullName evidence="1">Uncharacterized protein</fullName>
    </submittedName>
</protein>
<feature type="non-terminal residue" evidence="1">
    <location>
        <position position="1"/>
    </location>
</feature>
<name>A0A8X6K1J6_NEPPI</name>
<dbReference type="Proteomes" id="UP000887013">
    <property type="component" value="Unassembled WGS sequence"/>
</dbReference>